<evidence type="ECO:0000313" key="2">
    <source>
        <dbReference type="EMBL" id="GIJ86407.1"/>
    </source>
</evidence>
<dbReference type="AlphaFoldDB" id="A0A9P3EU86"/>
<accession>A0A9P3EU86</accession>
<evidence type="ECO:0000313" key="3">
    <source>
        <dbReference type="Proteomes" id="UP001043456"/>
    </source>
</evidence>
<dbReference type="Proteomes" id="UP001043456">
    <property type="component" value="Unassembled WGS sequence"/>
</dbReference>
<keyword evidence="3" id="KW-1185">Reference proteome</keyword>
<sequence length="429" mass="47735">MADIEFNNFLNGPPFSSHDEDIHRAFDQWCGVTFPESPAATSAASIYANNGLDDIEHIYTVLHKGVDQVAARLSAHTPPRLDQIKEQNRMLIDKLTSLESAITRDTTAVVLGPSASAPELDRERSGAKKRRVSQSTGTGRSSGLQQQSHRYGHRSPSFGGFEVDSKLARKLQQIGNQETRAQVAEFAAQLKAAECHDALPTIYQFSDLSQVTDVPHFLRVVLHLGWAIESSSFGEQNSRIKKRIALAHFYNAYKLAQDQPELFLSWCDDRRVQGGSMLPKGGHKSIVQHRFADLIFSRGGNHVGMPSARPLDHGEDAKRRIAKIQMWRKSGKKWAQIIQRFGYGILLLLPSSLSDEDLRVASDKDTACVLDLIDSRKHLFADILQQANDLLEAHFFPQGQNAQLINSYSCGRFGGADWDDFLNTSVLGN</sequence>
<dbReference type="RefSeq" id="XP_043157154.1">
    <property type="nucleotide sequence ID" value="XM_043301219.1"/>
</dbReference>
<name>A0A9P3EU86_9EURO</name>
<reference evidence="2 3" key="1">
    <citation type="submission" date="2018-10" db="EMBL/GenBank/DDBJ databases">
        <title>Pan-genome distribution and transcriptional activeness of fungal secondary metabolism genes in Aspergillus section Fumigati.</title>
        <authorList>
            <person name="Takahashi H."/>
            <person name="Umemura M."/>
            <person name="Ninomiya A."/>
            <person name="Kusuya Y."/>
            <person name="Urayama S."/>
            <person name="Shimizu M."/>
            <person name="Watanabe A."/>
            <person name="Kamei K."/>
            <person name="Yaguchi T."/>
            <person name="Hagiwara D."/>
        </authorList>
    </citation>
    <scope>NUCLEOTIDE SEQUENCE [LARGE SCALE GENOMIC DNA]</scope>
    <source>
        <strain evidence="2 3">IFM 55266</strain>
    </source>
</reference>
<feature type="region of interest" description="Disordered" evidence="1">
    <location>
        <begin position="109"/>
        <end position="155"/>
    </location>
</feature>
<proteinExistence type="predicted"/>
<evidence type="ECO:0000256" key="1">
    <source>
        <dbReference type="SAM" id="MobiDB-lite"/>
    </source>
</evidence>
<dbReference type="GeneID" id="67003907"/>
<gene>
    <name evidence="2" type="ORF">Asppvi_005295</name>
</gene>
<organism evidence="2 3">
    <name type="scientific">Aspergillus pseudoviridinutans</name>
    <dbReference type="NCBI Taxonomy" id="1517512"/>
    <lineage>
        <taxon>Eukaryota</taxon>
        <taxon>Fungi</taxon>
        <taxon>Dikarya</taxon>
        <taxon>Ascomycota</taxon>
        <taxon>Pezizomycotina</taxon>
        <taxon>Eurotiomycetes</taxon>
        <taxon>Eurotiomycetidae</taxon>
        <taxon>Eurotiales</taxon>
        <taxon>Aspergillaceae</taxon>
        <taxon>Aspergillus</taxon>
        <taxon>Aspergillus subgen. Fumigati</taxon>
    </lineage>
</organism>
<dbReference type="OrthoDB" id="4107819at2759"/>
<feature type="compositionally biased region" description="Polar residues" evidence="1">
    <location>
        <begin position="133"/>
        <end position="149"/>
    </location>
</feature>
<protein>
    <submittedName>
        <fullName evidence="2">Uncharacterized protein</fullName>
    </submittedName>
</protein>
<dbReference type="EMBL" id="BHVY01000003">
    <property type="protein sequence ID" value="GIJ86407.1"/>
    <property type="molecule type" value="Genomic_DNA"/>
</dbReference>
<comment type="caution">
    <text evidence="2">The sequence shown here is derived from an EMBL/GenBank/DDBJ whole genome shotgun (WGS) entry which is preliminary data.</text>
</comment>